<evidence type="ECO:0008006" key="3">
    <source>
        <dbReference type="Google" id="ProtNLM"/>
    </source>
</evidence>
<dbReference type="Proteomes" id="UP000295764">
    <property type="component" value="Unassembled WGS sequence"/>
</dbReference>
<reference evidence="1 2" key="1">
    <citation type="submission" date="2019-03" db="EMBL/GenBank/DDBJ databases">
        <title>Genomic analyses of the natural microbiome of Caenorhabditis elegans.</title>
        <authorList>
            <person name="Samuel B."/>
        </authorList>
    </citation>
    <scope>NUCLEOTIDE SEQUENCE [LARGE SCALE GENOMIC DNA]</scope>
    <source>
        <strain evidence="1 2">JUb65</strain>
    </source>
</reference>
<dbReference type="OrthoDB" id="4953969at2"/>
<dbReference type="AlphaFoldDB" id="A0A4V3BKR7"/>
<gene>
    <name evidence="1" type="ORF">EDF64_10655</name>
</gene>
<evidence type="ECO:0000313" key="2">
    <source>
        <dbReference type="Proteomes" id="UP000295764"/>
    </source>
</evidence>
<dbReference type="EMBL" id="SNVW01000006">
    <property type="protein sequence ID" value="TDN43882.1"/>
    <property type="molecule type" value="Genomic_DNA"/>
</dbReference>
<proteinExistence type="predicted"/>
<name>A0A4V3BKR7_9MICO</name>
<evidence type="ECO:0000313" key="1">
    <source>
        <dbReference type="EMBL" id="TDN43882.1"/>
    </source>
</evidence>
<dbReference type="RefSeq" id="WP_133519878.1">
    <property type="nucleotide sequence ID" value="NZ_SNVW01000006.1"/>
</dbReference>
<sequence>MTDDERFGAFTLEELSDYLDAGRHPVRPDIEGDPEARAALGRLESLRTASLDLLDADVSGADDSWIAGVLTSIRTTAHAGRDIPVPDDDPSSTLVVTEGALRGLVRALGDDVPGLVVRRTRITGDVTVPGGAVDVEVTVAVTADGPVHARTEALHVAVAVALGAHAPFAVQSVVVRVVDLIDPTEPSHGGDA</sequence>
<organism evidence="1 2">
    <name type="scientific">Curtobacterium flaccumfaciens</name>
    <dbReference type="NCBI Taxonomy" id="2035"/>
    <lineage>
        <taxon>Bacteria</taxon>
        <taxon>Bacillati</taxon>
        <taxon>Actinomycetota</taxon>
        <taxon>Actinomycetes</taxon>
        <taxon>Micrococcales</taxon>
        <taxon>Microbacteriaceae</taxon>
        <taxon>Curtobacterium</taxon>
    </lineage>
</organism>
<protein>
    <recommendedName>
        <fullName evidence="3">Asp23/Gls24 family envelope stress response protein</fullName>
    </recommendedName>
</protein>
<accession>A0A4V3BKR7</accession>
<comment type="caution">
    <text evidence="1">The sequence shown here is derived from an EMBL/GenBank/DDBJ whole genome shotgun (WGS) entry which is preliminary data.</text>
</comment>